<dbReference type="Proteomes" id="UP000257109">
    <property type="component" value="Unassembled WGS sequence"/>
</dbReference>
<organism evidence="1 2">
    <name type="scientific">Mucuna pruriens</name>
    <name type="common">Velvet bean</name>
    <name type="synonym">Dolichos pruriens</name>
    <dbReference type="NCBI Taxonomy" id="157652"/>
    <lineage>
        <taxon>Eukaryota</taxon>
        <taxon>Viridiplantae</taxon>
        <taxon>Streptophyta</taxon>
        <taxon>Embryophyta</taxon>
        <taxon>Tracheophyta</taxon>
        <taxon>Spermatophyta</taxon>
        <taxon>Magnoliopsida</taxon>
        <taxon>eudicotyledons</taxon>
        <taxon>Gunneridae</taxon>
        <taxon>Pentapetalae</taxon>
        <taxon>rosids</taxon>
        <taxon>fabids</taxon>
        <taxon>Fabales</taxon>
        <taxon>Fabaceae</taxon>
        <taxon>Papilionoideae</taxon>
        <taxon>50 kb inversion clade</taxon>
        <taxon>NPAAA clade</taxon>
        <taxon>indigoferoid/millettioid clade</taxon>
        <taxon>Phaseoleae</taxon>
        <taxon>Mucuna</taxon>
    </lineage>
</organism>
<evidence type="ECO:0000313" key="1">
    <source>
        <dbReference type="EMBL" id="RDX61195.1"/>
    </source>
</evidence>
<sequence>MWGLDMIDPIEPKASNRHIFILFFVKLMGPTYCEFKSYDGLFNKIKSYRQQEAWKRWLV</sequence>
<reference evidence="1" key="1">
    <citation type="submission" date="2018-05" db="EMBL/GenBank/DDBJ databases">
        <title>Draft genome of Mucuna pruriens seed.</title>
        <authorList>
            <person name="Nnadi N.E."/>
            <person name="Vos R."/>
            <person name="Hasami M.H."/>
            <person name="Devisetty U.K."/>
            <person name="Aguiy J.C."/>
        </authorList>
    </citation>
    <scope>NUCLEOTIDE SEQUENCE [LARGE SCALE GENOMIC DNA]</scope>
    <source>
        <strain evidence="1">JCA_2017</strain>
    </source>
</reference>
<name>A0A371E586_MUCPR</name>
<gene>
    <name evidence="1" type="ORF">CR513_60603</name>
</gene>
<accession>A0A371E586</accession>
<feature type="non-terminal residue" evidence="1">
    <location>
        <position position="1"/>
    </location>
</feature>
<proteinExistence type="predicted"/>
<protein>
    <submittedName>
        <fullName evidence="1">Uncharacterized protein</fullName>
    </submittedName>
</protein>
<dbReference type="EMBL" id="QJKJ01016293">
    <property type="protein sequence ID" value="RDX61195.1"/>
    <property type="molecule type" value="Genomic_DNA"/>
</dbReference>
<evidence type="ECO:0000313" key="2">
    <source>
        <dbReference type="Proteomes" id="UP000257109"/>
    </source>
</evidence>
<comment type="caution">
    <text evidence="1">The sequence shown here is derived from an EMBL/GenBank/DDBJ whole genome shotgun (WGS) entry which is preliminary data.</text>
</comment>
<dbReference type="AlphaFoldDB" id="A0A371E586"/>
<keyword evidence="2" id="KW-1185">Reference proteome</keyword>